<accession>A0A7R7DPW4</accession>
<dbReference type="AlphaFoldDB" id="A0A7R7DPW4"/>
<gene>
    <name evidence="1" type="ORF">Athai_31260</name>
</gene>
<name>A0A7R7DPW4_9ACTN</name>
<dbReference type="Pfam" id="PF11397">
    <property type="entry name" value="GlcNAc"/>
    <property type="match status" value="2"/>
</dbReference>
<dbReference type="InterPro" id="IPR029044">
    <property type="entry name" value="Nucleotide-diphossugar_trans"/>
</dbReference>
<dbReference type="Gene3D" id="3.90.550.10">
    <property type="entry name" value="Spore Coat Polysaccharide Biosynthesis Protein SpsA, Chain A"/>
    <property type="match status" value="1"/>
</dbReference>
<organism evidence="1 2">
    <name type="scientific">Actinocatenispora thailandica</name>
    <dbReference type="NCBI Taxonomy" id="227318"/>
    <lineage>
        <taxon>Bacteria</taxon>
        <taxon>Bacillati</taxon>
        <taxon>Actinomycetota</taxon>
        <taxon>Actinomycetes</taxon>
        <taxon>Micromonosporales</taxon>
        <taxon>Micromonosporaceae</taxon>
        <taxon>Actinocatenispora</taxon>
    </lineage>
</organism>
<protein>
    <recommendedName>
        <fullName evidence="3">N-acetylglucosaminyltransferase</fullName>
    </recommendedName>
</protein>
<dbReference type="KEGG" id="atl:Athai_31260"/>
<dbReference type="PANTHER" id="PTHR34496:SF10">
    <property type="entry name" value="GLCNAC TRANSFERASE"/>
    <property type="match status" value="1"/>
</dbReference>
<dbReference type="InterPro" id="IPR021067">
    <property type="entry name" value="Glycosyltransferase"/>
</dbReference>
<evidence type="ECO:0000313" key="2">
    <source>
        <dbReference type="Proteomes" id="UP000611640"/>
    </source>
</evidence>
<proteinExistence type="predicted"/>
<keyword evidence="2" id="KW-1185">Reference proteome</keyword>
<sequence>MVSIFVSVASYRDPELVPTVLDCLAKAAAPDELRIVVNWQHRGDEDVSALRGDERVTILDFDARESRGACWARARIQQHYVDSDWYLQVDSHTRFAPGWDERLVAIAAQTGAAKPIVTAYPAAYDPARELDGATQPTAIVLAGWTEDGLPEVGQVFLAADPQSPKPVRARFLAAGFLFAPGSFVREVRYDEKIYFMGEEINLATRAFTHGYDLFHPGEILAWHYYIRADQPHHWDDHAGADEPWYELDRAGRRRVRTLLTWPMFGELAAGEERTMADYQAYAGIDFQRRTAAEAARLGTEPPAPALR</sequence>
<dbReference type="PANTHER" id="PTHR34496">
    <property type="entry name" value="GLCNAC TRANSFERASE-RELATED"/>
    <property type="match status" value="1"/>
</dbReference>
<dbReference type="Proteomes" id="UP000611640">
    <property type="component" value="Chromosome"/>
</dbReference>
<evidence type="ECO:0008006" key="3">
    <source>
        <dbReference type="Google" id="ProtNLM"/>
    </source>
</evidence>
<dbReference type="EMBL" id="AP023355">
    <property type="protein sequence ID" value="BCJ35623.1"/>
    <property type="molecule type" value="Genomic_DNA"/>
</dbReference>
<reference evidence="1 2" key="1">
    <citation type="submission" date="2020-08" db="EMBL/GenBank/DDBJ databases">
        <title>Whole genome shotgun sequence of Actinocatenispora thailandica NBRC 105041.</title>
        <authorList>
            <person name="Komaki H."/>
            <person name="Tamura T."/>
        </authorList>
    </citation>
    <scope>NUCLEOTIDE SEQUENCE [LARGE SCALE GENOMIC DNA]</scope>
    <source>
        <strain evidence="1 2">NBRC 105041</strain>
    </source>
</reference>
<evidence type="ECO:0000313" key="1">
    <source>
        <dbReference type="EMBL" id="BCJ35623.1"/>
    </source>
</evidence>
<dbReference type="SUPFAM" id="SSF53448">
    <property type="entry name" value="Nucleotide-diphospho-sugar transferases"/>
    <property type="match status" value="1"/>
</dbReference>